<feature type="transmembrane region" description="Helical" evidence="9">
    <location>
        <begin position="424"/>
        <end position="449"/>
    </location>
</feature>
<accession>A0ABZ0UTU1</accession>
<keyword evidence="6 9" id="KW-1133">Transmembrane helix</keyword>
<keyword evidence="3" id="KW-1003">Cell membrane</keyword>
<comment type="subcellular location">
    <subcellularLocation>
        <location evidence="1">Cell membrane</location>
        <topology evidence="1">Multi-pass membrane protein</topology>
    </subcellularLocation>
</comment>
<dbReference type="InterPro" id="IPR007688">
    <property type="entry name" value="Conjugal_tfr_TrbL/VirB6"/>
</dbReference>
<feature type="transmembrane region" description="Helical" evidence="9">
    <location>
        <begin position="456"/>
        <end position="484"/>
    </location>
</feature>
<feature type="transmembrane region" description="Helical" evidence="9">
    <location>
        <begin position="496"/>
        <end position="517"/>
    </location>
</feature>
<protein>
    <submittedName>
        <fullName evidence="10">Type IV secretion system protein VirB6</fullName>
    </submittedName>
</protein>
<evidence type="ECO:0000256" key="1">
    <source>
        <dbReference type="ARBA" id="ARBA00004651"/>
    </source>
</evidence>
<comment type="similarity">
    <text evidence="2">Belongs to the TrbL/VirB6 family.</text>
</comment>
<feature type="compositionally biased region" description="Basic and acidic residues" evidence="8">
    <location>
        <begin position="1183"/>
        <end position="1201"/>
    </location>
</feature>
<dbReference type="EMBL" id="CP112932">
    <property type="protein sequence ID" value="WPY00507.1"/>
    <property type="molecule type" value="Genomic_DNA"/>
</dbReference>
<proteinExistence type="inferred from homology"/>
<keyword evidence="4 9" id="KW-0812">Transmembrane</keyword>
<dbReference type="Proteomes" id="UP001326613">
    <property type="component" value="Chromosome"/>
</dbReference>
<evidence type="ECO:0000313" key="11">
    <source>
        <dbReference type="Proteomes" id="UP001326613"/>
    </source>
</evidence>
<feature type="transmembrane region" description="Helical" evidence="9">
    <location>
        <begin position="356"/>
        <end position="376"/>
    </location>
</feature>
<evidence type="ECO:0000256" key="5">
    <source>
        <dbReference type="ARBA" id="ARBA00022729"/>
    </source>
</evidence>
<keyword evidence="7 9" id="KW-0472">Membrane</keyword>
<evidence type="ECO:0000256" key="4">
    <source>
        <dbReference type="ARBA" id="ARBA00022692"/>
    </source>
</evidence>
<evidence type="ECO:0000256" key="9">
    <source>
        <dbReference type="SAM" id="Phobius"/>
    </source>
</evidence>
<evidence type="ECO:0000256" key="7">
    <source>
        <dbReference type="ARBA" id="ARBA00023136"/>
    </source>
</evidence>
<keyword evidence="5" id="KW-0732">Signal</keyword>
<evidence type="ECO:0000256" key="8">
    <source>
        <dbReference type="SAM" id="MobiDB-lite"/>
    </source>
</evidence>
<gene>
    <name evidence="10" type="ORF">Trichorick_00385</name>
</gene>
<evidence type="ECO:0000256" key="3">
    <source>
        <dbReference type="ARBA" id="ARBA00022475"/>
    </source>
</evidence>
<keyword evidence="11" id="KW-1185">Reference proteome</keyword>
<evidence type="ECO:0000313" key="10">
    <source>
        <dbReference type="EMBL" id="WPY00507.1"/>
    </source>
</evidence>
<evidence type="ECO:0000256" key="6">
    <source>
        <dbReference type="ARBA" id="ARBA00022989"/>
    </source>
</evidence>
<name>A0ABZ0UTU1_9RICK</name>
<sequence>MKRVQAKVVVKMKINQIFSILFCILCLSACTGDRCIDSDDFGFQKFTVSSRYKPEELSSQVQGNQVAPWVNSGYRVNGRPLTMIVKTWKYGEDKNRASELSAWGPWYGMDTNFNTLSKFCERLQECTFIDGKMCTSTKDARIGNAPCLFKNGVGLYALIARRGTDPNLSFASQRSPEGITFHLGEPTSGYGLYDVSQTGKTRKAGGIVYKYQGSGNQKQEYADSQLFFKILDKFYDDNNGQYRVVIKSGISDNRPDPIQFLTLLVKNNLFGTSGTSYGLDRKSYSDISKSLKQNDPTLNVYDNGNKKEYGLIRNIYLNIIKNPGYRLAVAAMLSLYIMFTALSFLAGNINITHTELIVRVVKFSIVSALLSAEYGWSFFNNYLFVYFVGGVEQILQIIQEAGASGPGSSSLIGLMTAPQTMAKLWSLLFIDWRGFIYIILFLIALYFVIMMMFEAAVIYLTALIAIGMIITMGPIFICFLLFQVTRSLFENWLKQLISYALQPIILFTGLAFISMIIRAELYSSLGFRVCKYDFPNLGPIGDLFGSFTESLDLSIGNSIFYWWFPEPGEWPSPRPDQVPIPVPQDYEKDDGTFCEAYACVEKRYVDLPFLDPIKDEDRISNFFQGNFVQFDGLLLIFVAVYLLQKFNGISVSVAKFLSNTSGNLTNVQSVGHESAKGVGEMVKSTGKFVGDKVEGALRKIPAVNKAFDTASKAAKAVKGIPDMASNAAAGWYENKQKARLANKALDPKSANAAVLAEVKKTTGMEQKDVVAFADAPQKYKEALQKQMTEINNGLTEGKLSKEALDEKIKTLANKSFNDVNNDVAGLKFKGKKYNELNQDQKAEVDKLLKPEKGESLRTLSANAKATEDFKKAYVNAHQEMSKRGVGLIGKRFSALRSMQELNNRIEEREKLKTAKRRSIGEKLYSGYEGLKRDAMAAVVGKDRVGEVGAVWHDFDLNDPRLRTYNESLRDQERETEYKELKMQLDKATISAGDDVLRPEYLAKLEASGNTELLNHYQELSRKKLEYDVRNKLAEEGQNGESPVLMGEKFMREKATDSQSRDMINRAYEIRQELIDNDRYIRKEDYYEAMNEKAAESIQKVYQEKYDLLKDHYKRDDIKPEELPMLLEKYYNQDITVDVHKAKKEVEDLKKTVNEFSYSNQILEKIEERKAQIAEEITKHVDGINQQRKESNMPEYKPKNAEEEIPTTRKLRSIDDWRKK</sequence>
<feature type="transmembrane region" description="Helical" evidence="9">
    <location>
        <begin position="327"/>
        <end position="349"/>
    </location>
</feature>
<feature type="region of interest" description="Disordered" evidence="8">
    <location>
        <begin position="1183"/>
        <end position="1219"/>
    </location>
</feature>
<evidence type="ECO:0000256" key="2">
    <source>
        <dbReference type="ARBA" id="ARBA00007802"/>
    </source>
</evidence>
<reference evidence="10 11" key="1">
    <citation type="submission" date="2022-10" db="EMBL/GenBank/DDBJ databases">
        <title>Host association and intracellularity evolved multiple times independently in the Rickettsiales.</title>
        <authorList>
            <person name="Castelli M."/>
            <person name="Nardi T."/>
            <person name="Gammuto L."/>
            <person name="Bellinzona G."/>
            <person name="Sabaneyeva E."/>
            <person name="Potekhin A."/>
            <person name="Serra V."/>
            <person name="Petroni G."/>
            <person name="Sassera D."/>
        </authorList>
    </citation>
    <scope>NUCLEOTIDE SEQUENCE [LARGE SCALE GENOMIC DNA]</scope>
    <source>
        <strain evidence="10 11">Kr 154-4</strain>
    </source>
</reference>
<organism evidence="10 11">
    <name type="scientific">Candidatus Trichorickettsia mobilis</name>
    <dbReference type="NCBI Taxonomy" id="1346319"/>
    <lineage>
        <taxon>Bacteria</taxon>
        <taxon>Pseudomonadati</taxon>
        <taxon>Pseudomonadota</taxon>
        <taxon>Alphaproteobacteria</taxon>
        <taxon>Rickettsiales</taxon>
        <taxon>Rickettsiaceae</taxon>
        <taxon>Rickettsieae</taxon>
        <taxon>Candidatus Trichorickettsia</taxon>
    </lineage>
</organism>
<dbReference type="Pfam" id="PF04610">
    <property type="entry name" value="TrbL"/>
    <property type="match status" value="1"/>
</dbReference>